<evidence type="ECO:0000313" key="7">
    <source>
        <dbReference type="EMBL" id="OWF54164.1"/>
    </source>
</evidence>
<keyword evidence="5 6" id="KW-0472">Membrane</keyword>
<dbReference type="SUPFAM" id="SSF48652">
    <property type="entry name" value="Tetraspanin"/>
    <property type="match status" value="1"/>
</dbReference>
<keyword evidence="8" id="KW-1185">Reference proteome</keyword>
<comment type="caution">
    <text evidence="7">The sequence shown here is derived from an EMBL/GenBank/DDBJ whole genome shotgun (WGS) entry which is preliminary data.</text>
</comment>
<gene>
    <name evidence="7" type="ORF">KP79_PYT18910</name>
</gene>
<dbReference type="InterPro" id="IPR018499">
    <property type="entry name" value="Tetraspanin/Peripherin"/>
</dbReference>
<dbReference type="PANTHER" id="PTHR19282">
    <property type="entry name" value="TETRASPANIN"/>
    <property type="match status" value="1"/>
</dbReference>
<evidence type="ECO:0000256" key="2">
    <source>
        <dbReference type="ARBA" id="ARBA00006840"/>
    </source>
</evidence>
<sequence length="252" mass="28410">MAECCPFPYVKGSLIAFNVIFWFSGPAVLGLSIWFYLTVNMYSPVLDMTSYNTQSYVMIAAGGACIVCGICGCLGGVNENKLLVCFFSFSLVVIFGCQLYTCVASFYIYDKVDIDVSNDLNYSIYHLYHYKDDTTAAIDRIQRELYCCGYRDYMDWRSTLYYRDVTLSDGRGREVLPTSCCHDPADVSCNVPKGIPPDLSRVYTKGCNVVLKDWLKSKLLIFGWGAFVFSSFQLLGIVLSCCMYKALSDLYQ</sequence>
<feature type="transmembrane region" description="Helical" evidence="6">
    <location>
        <begin position="221"/>
        <end position="244"/>
    </location>
</feature>
<dbReference type="InterPro" id="IPR000301">
    <property type="entry name" value="Tetraspanin_animals"/>
</dbReference>
<dbReference type="PANTHER" id="PTHR19282:SF544">
    <property type="entry name" value="TETRASPANIN"/>
    <property type="match status" value="1"/>
</dbReference>
<dbReference type="InterPro" id="IPR008952">
    <property type="entry name" value="Tetraspanin_EC2_sf"/>
</dbReference>
<dbReference type="Proteomes" id="UP000242188">
    <property type="component" value="Unassembled WGS sequence"/>
</dbReference>
<evidence type="ECO:0000256" key="6">
    <source>
        <dbReference type="RuleBase" id="RU361218"/>
    </source>
</evidence>
<dbReference type="CDD" id="cd03127">
    <property type="entry name" value="tetraspanin_LEL"/>
    <property type="match status" value="1"/>
</dbReference>
<evidence type="ECO:0000256" key="1">
    <source>
        <dbReference type="ARBA" id="ARBA00004141"/>
    </source>
</evidence>
<evidence type="ECO:0000256" key="3">
    <source>
        <dbReference type="ARBA" id="ARBA00022692"/>
    </source>
</evidence>
<dbReference type="Pfam" id="PF00335">
    <property type="entry name" value="Tetraspanin"/>
    <property type="match status" value="1"/>
</dbReference>
<accession>A0A210QZI8</accession>
<dbReference type="OrthoDB" id="10033535at2759"/>
<proteinExistence type="inferred from homology"/>
<protein>
    <recommendedName>
        <fullName evidence="6">Tetraspanin</fullName>
    </recommendedName>
</protein>
<evidence type="ECO:0000256" key="5">
    <source>
        <dbReference type="ARBA" id="ARBA00023136"/>
    </source>
</evidence>
<dbReference type="Gene3D" id="1.10.1450.10">
    <property type="entry name" value="Tetraspanin"/>
    <property type="match status" value="1"/>
</dbReference>
<organism evidence="7 8">
    <name type="scientific">Mizuhopecten yessoensis</name>
    <name type="common">Japanese scallop</name>
    <name type="synonym">Patinopecten yessoensis</name>
    <dbReference type="NCBI Taxonomy" id="6573"/>
    <lineage>
        <taxon>Eukaryota</taxon>
        <taxon>Metazoa</taxon>
        <taxon>Spiralia</taxon>
        <taxon>Lophotrochozoa</taxon>
        <taxon>Mollusca</taxon>
        <taxon>Bivalvia</taxon>
        <taxon>Autobranchia</taxon>
        <taxon>Pteriomorphia</taxon>
        <taxon>Pectinida</taxon>
        <taxon>Pectinoidea</taxon>
        <taxon>Pectinidae</taxon>
        <taxon>Mizuhopecten</taxon>
    </lineage>
</organism>
<keyword evidence="4 6" id="KW-1133">Transmembrane helix</keyword>
<keyword evidence="3 6" id="KW-0812">Transmembrane</keyword>
<name>A0A210QZI8_MIZYE</name>
<dbReference type="EMBL" id="NEDP02001154">
    <property type="protein sequence ID" value="OWF54164.1"/>
    <property type="molecule type" value="Genomic_DNA"/>
</dbReference>
<dbReference type="PRINTS" id="PR00259">
    <property type="entry name" value="TMFOUR"/>
</dbReference>
<reference evidence="7 8" key="1">
    <citation type="journal article" date="2017" name="Nat. Ecol. Evol.">
        <title>Scallop genome provides insights into evolution of bilaterian karyotype and development.</title>
        <authorList>
            <person name="Wang S."/>
            <person name="Zhang J."/>
            <person name="Jiao W."/>
            <person name="Li J."/>
            <person name="Xun X."/>
            <person name="Sun Y."/>
            <person name="Guo X."/>
            <person name="Huan P."/>
            <person name="Dong B."/>
            <person name="Zhang L."/>
            <person name="Hu X."/>
            <person name="Sun X."/>
            <person name="Wang J."/>
            <person name="Zhao C."/>
            <person name="Wang Y."/>
            <person name="Wang D."/>
            <person name="Huang X."/>
            <person name="Wang R."/>
            <person name="Lv J."/>
            <person name="Li Y."/>
            <person name="Zhang Z."/>
            <person name="Liu B."/>
            <person name="Lu W."/>
            <person name="Hui Y."/>
            <person name="Liang J."/>
            <person name="Zhou Z."/>
            <person name="Hou R."/>
            <person name="Li X."/>
            <person name="Liu Y."/>
            <person name="Li H."/>
            <person name="Ning X."/>
            <person name="Lin Y."/>
            <person name="Zhao L."/>
            <person name="Xing Q."/>
            <person name="Dou J."/>
            <person name="Li Y."/>
            <person name="Mao J."/>
            <person name="Guo H."/>
            <person name="Dou H."/>
            <person name="Li T."/>
            <person name="Mu C."/>
            <person name="Jiang W."/>
            <person name="Fu Q."/>
            <person name="Fu X."/>
            <person name="Miao Y."/>
            <person name="Liu J."/>
            <person name="Yu Q."/>
            <person name="Li R."/>
            <person name="Liao H."/>
            <person name="Li X."/>
            <person name="Kong Y."/>
            <person name="Jiang Z."/>
            <person name="Chourrout D."/>
            <person name="Li R."/>
            <person name="Bao Z."/>
        </authorList>
    </citation>
    <scope>NUCLEOTIDE SEQUENCE [LARGE SCALE GENOMIC DNA]</scope>
    <source>
        <strain evidence="7 8">PY_sf001</strain>
    </source>
</reference>
<feature type="transmembrane region" description="Helical" evidence="6">
    <location>
        <begin position="56"/>
        <end position="77"/>
    </location>
</feature>
<dbReference type="PIRSF" id="PIRSF002419">
    <property type="entry name" value="Tetraspanin"/>
    <property type="match status" value="1"/>
</dbReference>
<evidence type="ECO:0000313" key="8">
    <source>
        <dbReference type="Proteomes" id="UP000242188"/>
    </source>
</evidence>
<comment type="subcellular location">
    <subcellularLocation>
        <location evidence="1 6">Membrane</location>
        <topology evidence="1 6">Multi-pass membrane protein</topology>
    </subcellularLocation>
</comment>
<comment type="similarity">
    <text evidence="2 6">Belongs to the tetraspanin (TM4SF) family.</text>
</comment>
<evidence type="ECO:0000256" key="4">
    <source>
        <dbReference type="ARBA" id="ARBA00022989"/>
    </source>
</evidence>
<feature type="transmembrane region" description="Helical" evidence="6">
    <location>
        <begin position="12"/>
        <end position="36"/>
    </location>
</feature>
<dbReference type="GO" id="GO:0005886">
    <property type="term" value="C:plasma membrane"/>
    <property type="evidence" value="ECO:0007669"/>
    <property type="project" value="TreeGrafter"/>
</dbReference>
<dbReference type="AlphaFoldDB" id="A0A210QZI8"/>
<feature type="transmembrane region" description="Helical" evidence="6">
    <location>
        <begin position="84"/>
        <end position="109"/>
    </location>
</feature>